<dbReference type="AlphaFoldDB" id="A0A2A2KTA8"/>
<gene>
    <name evidence="2" type="ORF">WR25_14086</name>
</gene>
<dbReference type="Proteomes" id="UP000218231">
    <property type="component" value="Unassembled WGS sequence"/>
</dbReference>
<feature type="region of interest" description="Disordered" evidence="1">
    <location>
        <begin position="166"/>
        <end position="197"/>
    </location>
</feature>
<organism evidence="2 3">
    <name type="scientific">Diploscapter pachys</name>
    <dbReference type="NCBI Taxonomy" id="2018661"/>
    <lineage>
        <taxon>Eukaryota</taxon>
        <taxon>Metazoa</taxon>
        <taxon>Ecdysozoa</taxon>
        <taxon>Nematoda</taxon>
        <taxon>Chromadorea</taxon>
        <taxon>Rhabditida</taxon>
        <taxon>Rhabditina</taxon>
        <taxon>Rhabditomorpha</taxon>
        <taxon>Rhabditoidea</taxon>
        <taxon>Rhabditidae</taxon>
        <taxon>Diploscapter</taxon>
    </lineage>
</organism>
<protein>
    <submittedName>
        <fullName evidence="2">Uncharacterized protein</fullName>
    </submittedName>
</protein>
<proteinExistence type="predicted"/>
<reference evidence="2 3" key="1">
    <citation type="journal article" date="2017" name="Curr. Biol.">
        <title>Genome architecture and evolution of a unichromosomal asexual nematode.</title>
        <authorList>
            <person name="Fradin H."/>
            <person name="Zegar C."/>
            <person name="Gutwein M."/>
            <person name="Lucas J."/>
            <person name="Kovtun M."/>
            <person name="Corcoran D."/>
            <person name="Baugh L.R."/>
            <person name="Kiontke K."/>
            <person name="Gunsalus K."/>
            <person name="Fitch D.H."/>
            <person name="Piano F."/>
        </authorList>
    </citation>
    <scope>NUCLEOTIDE SEQUENCE [LARGE SCALE GENOMIC DNA]</scope>
    <source>
        <strain evidence="2">PF1309</strain>
    </source>
</reference>
<feature type="compositionally biased region" description="Polar residues" evidence="1">
    <location>
        <begin position="166"/>
        <end position="177"/>
    </location>
</feature>
<comment type="caution">
    <text evidence="2">The sequence shown here is derived from an EMBL/GenBank/DDBJ whole genome shotgun (WGS) entry which is preliminary data.</text>
</comment>
<evidence type="ECO:0000313" key="3">
    <source>
        <dbReference type="Proteomes" id="UP000218231"/>
    </source>
</evidence>
<name>A0A2A2KTA8_9BILA</name>
<evidence type="ECO:0000313" key="2">
    <source>
        <dbReference type="EMBL" id="PAV77165.1"/>
    </source>
</evidence>
<evidence type="ECO:0000256" key="1">
    <source>
        <dbReference type="SAM" id="MobiDB-lite"/>
    </source>
</evidence>
<accession>A0A2A2KTA8</accession>
<sequence length="197" mass="21671">MGKPSFGNSGKRRKLHAHLQSSLKFDWSVNDSFEEFGPLLDVVRPMIEGFLEIRGKNSKKDDEYLDSKIALGLSSVLDCMNDKSAEFVFLDTKTICPGAVSKTLGMFAINCSPSTSTFPIPNLAQKLHSEFSIRCDALAFRRNSDLDESPAMLKVFVSSLKPVALKNSNSDSSQATPKQRLLAVPAVETPNVKKKKS</sequence>
<dbReference type="EMBL" id="LIAE01007753">
    <property type="protein sequence ID" value="PAV77165.1"/>
    <property type="molecule type" value="Genomic_DNA"/>
</dbReference>
<keyword evidence="3" id="KW-1185">Reference proteome</keyword>